<dbReference type="EMBL" id="PKMF04000902">
    <property type="protein sequence ID" value="KAK7817060.1"/>
    <property type="molecule type" value="Genomic_DNA"/>
</dbReference>
<evidence type="ECO:0000313" key="3">
    <source>
        <dbReference type="Proteomes" id="UP000237347"/>
    </source>
</evidence>
<name>A0AAW0IRC1_QUESU</name>
<keyword evidence="3" id="KW-1185">Reference proteome</keyword>
<evidence type="ECO:0000313" key="2">
    <source>
        <dbReference type="EMBL" id="KAK7817060.1"/>
    </source>
</evidence>
<sequence>MRDEALKREEETLKLIAKKKQQQFEEEVTPEKPPTNSLAAAPKRRNWWNQLQGDGGAASLLGRPRQHLHLHRIGTYLMPLLALAWQVEIHRRNLIKKEGIDPDAESPAAQPILLSIYSLFPQFLLLGLMEGLGEDRLEIFVNKHVLAISSVHRSFYCLEAVCPHGCNKSIKENVKLRGAKDSFKFNP</sequence>
<evidence type="ECO:0000256" key="1">
    <source>
        <dbReference type="SAM" id="MobiDB-lite"/>
    </source>
</evidence>
<organism evidence="2 3">
    <name type="scientific">Quercus suber</name>
    <name type="common">Cork oak</name>
    <dbReference type="NCBI Taxonomy" id="58331"/>
    <lineage>
        <taxon>Eukaryota</taxon>
        <taxon>Viridiplantae</taxon>
        <taxon>Streptophyta</taxon>
        <taxon>Embryophyta</taxon>
        <taxon>Tracheophyta</taxon>
        <taxon>Spermatophyta</taxon>
        <taxon>Magnoliopsida</taxon>
        <taxon>eudicotyledons</taxon>
        <taxon>Gunneridae</taxon>
        <taxon>Pentapetalae</taxon>
        <taxon>rosids</taxon>
        <taxon>fabids</taxon>
        <taxon>Fagales</taxon>
        <taxon>Fagaceae</taxon>
        <taxon>Quercus</taxon>
    </lineage>
</organism>
<dbReference type="Proteomes" id="UP000237347">
    <property type="component" value="Unassembled WGS sequence"/>
</dbReference>
<accession>A0AAW0IRC1</accession>
<protein>
    <submittedName>
        <fullName evidence="2">Uncharacterized protein</fullName>
    </submittedName>
</protein>
<proteinExistence type="predicted"/>
<comment type="caution">
    <text evidence="2">The sequence shown here is derived from an EMBL/GenBank/DDBJ whole genome shotgun (WGS) entry which is preliminary data.</text>
</comment>
<feature type="region of interest" description="Disordered" evidence="1">
    <location>
        <begin position="19"/>
        <end position="39"/>
    </location>
</feature>
<dbReference type="AlphaFoldDB" id="A0AAW0IRC1"/>
<reference evidence="2 3" key="1">
    <citation type="journal article" date="2018" name="Sci. Data">
        <title>The draft genome sequence of cork oak.</title>
        <authorList>
            <person name="Ramos A.M."/>
            <person name="Usie A."/>
            <person name="Barbosa P."/>
            <person name="Barros P.M."/>
            <person name="Capote T."/>
            <person name="Chaves I."/>
            <person name="Simoes F."/>
            <person name="Abreu I."/>
            <person name="Carrasquinho I."/>
            <person name="Faro C."/>
            <person name="Guimaraes J.B."/>
            <person name="Mendonca D."/>
            <person name="Nobrega F."/>
            <person name="Rodrigues L."/>
            <person name="Saibo N.J.M."/>
            <person name="Varela M.C."/>
            <person name="Egas C."/>
            <person name="Matos J."/>
            <person name="Miguel C.M."/>
            <person name="Oliveira M.M."/>
            <person name="Ricardo C.P."/>
            <person name="Goncalves S."/>
        </authorList>
    </citation>
    <scope>NUCLEOTIDE SEQUENCE [LARGE SCALE GENOMIC DNA]</scope>
    <source>
        <strain evidence="3">cv. HL8</strain>
    </source>
</reference>
<gene>
    <name evidence="2" type="ORF">CFP56_043282</name>
</gene>